<dbReference type="Proteomes" id="UP000254060">
    <property type="component" value="Unassembled WGS sequence"/>
</dbReference>
<organism evidence="1 2">
    <name type="scientific">Exiguobacterium aurantiacum</name>
    <dbReference type="NCBI Taxonomy" id="33987"/>
    <lineage>
        <taxon>Bacteria</taxon>
        <taxon>Bacillati</taxon>
        <taxon>Bacillota</taxon>
        <taxon>Bacilli</taxon>
        <taxon>Bacillales</taxon>
        <taxon>Bacillales Family XII. Incertae Sedis</taxon>
        <taxon>Exiguobacterium</taxon>
    </lineage>
</organism>
<sequence length="190" mass="22519">MLNHFQNRQFWIESLYKDISEKFSENKYKKTYSKELPFQLKKIVNKEELPDYGNPIKWIFSGVAGVNAFIVGDIFEDNNLLEDLSEKNFYPPLLTKELNALGEEYMYSQIAIILVSQEVSEKTQSWLNQWRDDPRYFRKILITVSTNETPEDIGRNIRETFLTPWDSIKSSELNESPLELFEKIEEDDEE</sequence>
<evidence type="ECO:0000313" key="1">
    <source>
        <dbReference type="EMBL" id="STO09270.1"/>
    </source>
</evidence>
<name>A0A377FWR2_9BACL</name>
<gene>
    <name evidence="1" type="ORF">NCTC13163_02687</name>
</gene>
<dbReference type="STRING" id="1397694.GCA_000702585_00112"/>
<protein>
    <submittedName>
        <fullName evidence="1">Uncharacterized protein</fullName>
    </submittedName>
</protein>
<accession>A0A377FWR2</accession>
<dbReference type="RefSeq" id="WP_029333735.1">
    <property type="nucleotide sequence ID" value="NZ_UGGP01000001.1"/>
</dbReference>
<dbReference type="AlphaFoldDB" id="A0A377FWR2"/>
<dbReference type="OrthoDB" id="2991618at2"/>
<reference evidence="1 2" key="1">
    <citation type="submission" date="2018-06" db="EMBL/GenBank/DDBJ databases">
        <authorList>
            <consortium name="Pathogen Informatics"/>
            <person name="Doyle S."/>
        </authorList>
    </citation>
    <scope>NUCLEOTIDE SEQUENCE [LARGE SCALE GENOMIC DNA]</scope>
    <source>
        <strain evidence="1 2">NCTC13163</strain>
    </source>
</reference>
<dbReference type="EMBL" id="UGGP01000001">
    <property type="protein sequence ID" value="STO09270.1"/>
    <property type="molecule type" value="Genomic_DNA"/>
</dbReference>
<proteinExistence type="predicted"/>
<evidence type="ECO:0000313" key="2">
    <source>
        <dbReference type="Proteomes" id="UP000254060"/>
    </source>
</evidence>